<sequence length="166" mass="19261">MALTESISGAGLERIGFNSWQEYLLPDSIKGIEVLFEIATYKLPRIPNFMYKHYLEAMFDYRRERAELLKALVIDDKNFNPAHYPQRVHLLWGENDIIFTKDVADNLKRQLGDRATLEYIEKAGHLPQMERPCVYNRRLKEILAILLEVSSKKSEACISVACGLYH</sequence>
<accession>A0A6A1V5V7</accession>
<dbReference type="PANTHER" id="PTHR43139:SF22">
    <property type="entry name" value="AB HYDROLASE-1 DOMAIN-CONTAINING PROTEIN"/>
    <property type="match status" value="1"/>
</dbReference>
<evidence type="ECO:0000313" key="1">
    <source>
        <dbReference type="EMBL" id="KAB1207288.1"/>
    </source>
</evidence>
<dbReference type="InterPro" id="IPR052370">
    <property type="entry name" value="Meta-cleavage_hydrolase"/>
</dbReference>
<dbReference type="EMBL" id="RXIC02000025">
    <property type="protein sequence ID" value="KAB1207288.1"/>
    <property type="molecule type" value="Genomic_DNA"/>
</dbReference>
<dbReference type="PANTHER" id="PTHR43139">
    <property type="entry name" value="SI:DKEY-122A22.2"/>
    <property type="match status" value="1"/>
</dbReference>
<comment type="caution">
    <text evidence="1">The sequence shown here is derived from an EMBL/GenBank/DDBJ whole genome shotgun (WGS) entry which is preliminary data.</text>
</comment>
<evidence type="ECO:0000313" key="2">
    <source>
        <dbReference type="Proteomes" id="UP000516437"/>
    </source>
</evidence>
<organism evidence="1 2">
    <name type="scientific">Morella rubra</name>
    <name type="common">Chinese bayberry</name>
    <dbReference type="NCBI Taxonomy" id="262757"/>
    <lineage>
        <taxon>Eukaryota</taxon>
        <taxon>Viridiplantae</taxon>
        <taxon>Streptophyta</taxon>
        <taxon>Embryophyta</taxon>
        <taxon>Tracheophyta</taxon>
        <taxon>Spermatophyta</taxon>
        <taxon>Magnoliopsida</taxon>
        <taxon>eudicotyledons</taxon>
        <taxon>Gunneridae</taxon>
        <taxon>Pentapetalae</taxon>
        <taxon>rosids</taxon>
        <taxon>fabids</taxon>
        <taxon>Fagales</taxon>
        <taxon>Myricaceae</taxon>
        <taxon>Morella</taxon>
    </lineage>
</organism>
<dbReference type="OrthoDB" id="6431331at2759"/>
<dbReference type="Proteomes" id="UP000516437">
    <property type="component" value="Chromosome 7"/>
</dbReference>
<evidence type="ECO:0008006" key="3">
    <source>
        <dbReference type="Google" id="ProtNLM"/>
    </source>
</evidence>
<dbReference type="AlphaFoldDB" id="A0A6A1V5V7"/>
<reference evidence="1 2" key="1">
    <citation type="journal article" date="2019" name="Plant Biotechnol. J.">
        <title>The red bayberry genome and genetic basis of sex determination.</title>
        <authorList>
            <person name="Jia H.M."/>
            <person name="Jia H.J."/>
            <person name="Cai Q.L."/>
            <person name="Wang Y."/>
            <person name="Zhao H.B."/>
            <person name="Yang W.F."/>
            <person name="Wang G.Y."/>
            <person name="Li Y.H."/>
            <person name="Zhan D.L."/>
            <person name="Shen Y.T."/>
            <person name="Niu Q.F."/>
            <person name="Chang L."/>
            <person name="Qiu J."/>
            <person name="Zhao L."/>
            <person name="Xie H.B."/>
            <person name="Fu W.Y."/>
            <person name="Jin J."/>
            <person name="Li X.W."/>
            <person name="Jiao Y."/>
            <person name="Zhou C.C."/>
            <person name="Tu T."/>
            <person name="Chai C.Y."/>
            <person name="Gao J.L."/>
            <person name="Fan L.J."/>
            <person name="van de Weg E."/>
            <person name="Wang J.Y."/>
            <person name="Gao Z.S."/>
        </authorList>
    </citation>
    <scope>NUCLEOTIDE SEQUENCE [LARGE SCALE GENOMIC DNA]</scope>
    <source>
        <tissue evidence="1">Leaves</tissue>
    </source>
</reference>
<dbReference type="Gene3D" id="3.40.50.1820">
    <property type="entry name" value="alpha/beta hydrolase"/>
    <property type="match status" value="1"/>
</dbReference>
<proteinExistence type="predicted"/>
<keyword evidence="2" id="KW-1185">Reference proteome</keyword>
<dbReference type="InterPro" id="IPR029058">
    <property type="entry name" value="AB_hydrolase_fold"/>
</dbReference>
<gene>
    <name evidence="1" type="ORF">CJ030_MR7G011609</name>
</gene>
<protein>
    <recommendedName>
        <fullName evidence="3">AB hydrolase-1 domain-containing protein</fullName>
    </recommendedName>
</protein>
<dbReference type="SUPFAM" id="SSF53474">
    <property type="entry name" value="alpha/beta-Hydrolases"/>
    <property type="match status" value="1"/>
</dbReference>
<name>A0A6A1V5V7_9ROSI</name>